<evidence type="ECO:0000313" key="3">
    <source>
        <dbReference type="Proteomes" id="UP000662074"/>
    </source>
</evidence>
<accession>A0A917J7J1</accession>
<keyword evidence="1" id="KW-0812">Transmembrane</keyword>
<keyword evidence="3" id="KW-1185">Reference proteome</keyword>
<proteinExistence type="predicted"/>
<organism evidence="2 3">
    <name type="scientific">Mucilaginibacter galii</name>
    <dbReference type="NCBI Taxonomy" id="2005073"/>
    <lineage>
        <taxon>Bacteria</taxon>
        <taxon>Pseudomonadati</taxon>
        <taxon>Bacteroidota</taxon>
        <taxon>Sphingobacteriia</taxon>
        <taxon>Sphingobacteriales</taxon>
        <taxon>Sphingobacteriaceae</taxon>
        <taxon>Mucilaginibacter</taxon>
    </lineage>
</organism>
<sequence length="128" mass="14624">MLDASAALLVPFGIYSLFHWGGWVKFMMALVCIAIGLLTIFANFHELLKFNAPQLIISKDGMQTSNGEFYPWLAISNEKIVEQAQGRYRSYFLYFETADASRQIDVTWLTESPSKIIALIKEFKQGQY</sequence>
<dbReference type="EMBL" id="BMDO01000002">
    <property type="protein sequence ID" value="GGI50094.1"/>
    <property type="molecule type" value="Genomic_DNA"/>
</dbReference>
<name>A0A917J7J1_9SPHI</name>
<comment type="caution">
    <text evidence="2">The sequence shown here is derived from an EMBL/GenBank/DDBJ whole genome shotgun (WGS) entry which is preliminary data.</text>
</comment>
<reference evidence="2" key="1">
    <citation type="journal article" date="2014" name="Int. J. Syst. Evol. Microbiol.">
        <title>Complete genome sequence of Corynebacterium casei LMG S-19264T (=DSM 44701T), isolated from a smear-ripened cheese.</title>
        <authorList>
            <consortium name="US DOE Joint Genome Institute (JGI-PGF)"/>
            <person name="Walter F."/>
            <person name="Albersmeier A."/>
            <person name="Kalinowski J."/>
            <person name="Ruckert C."/>
        </authorList>
    </citation>
    <scope>NUCLEOTIDE SEQUENCE</scope>
    <source>
        <strain evidence="2">CCM 8711</strain>
    </source>
</reference>
<dbReference type="AlphaFoldDB" id="A0A917J7J1"/>
<protein>
    <submittedName>
        <fullName evidence="2">Uncharacterized protein</fullName>
    </submittedName>
</protein>
<evidence type="ECO:0000313" key="2">
    <source>
        <dbReference type="EMBL" id="GGI50094.1"/>
    </source>
</evidence>
<gene>
    <name evidence="2" type="ORF">GCM10011425_13060</name>
</gene>
<evidence type="ECO:0000256" key="1">
    <source>
        <dbReference type="SAM" id="Phobius"/>
    </source>
</evidence>
<keyword evidence="1" id="KW-1133">Transmembrane helix</keyword>
<reference evidence="2" key="2">
    <citation type="submission" date="2020-09" db="EMBL/GenBank/DDBJ databases">
        <authorList>
            <person name="Sun Q."/>
            <person name="Sedlacek I."/>
        </authorList>
    </citation>
    <scope>NUCLEOTIDE SEQUENCE</scope>
    <source>
        <strain evidence="2">CCM 8711</strain>
    </source>
</reference>
<feature type="transmembrane region" description="Helical" evidence="1">
    <location>
        <begin position="20"/>
        <end position="44"/>
    </location>
</feature>
<dbReference type="Proteomes" id="UP000662074">
    <property type="component" value="Unassembled WGS sequence"/>
</dbReference>
<keyword evidence="1" id="KW-0472">Membrane</keyword>